<dbReference type="EMBL" id="NIZV01000882">
    <property type="protein sequence ID" value="RSL79695.1"/>
    <property type="molecule type" value="Genomic_DNA"/>
</dbReference>
<dbReference type="AlphaFoldDB" id="A0A428RQ48"/>
<accession>A0A428RQ48</accession>
<name>A0A428RQ48_9HYPO</name>
<comment type="caution">
    <text evidence="2">The sequence shown here is derived from an EMBL/GenBank/DDBJ whole genome shotgun (WGS) entry which is preliminary data.</text>
</comment>
<evidence type="ECO:0000256" key="1">
    <source>
        <dbReference type="SAM" id="MobiDB-lite"/>
    </source>
</evidence>
<organism evidence="2 3">
    <name type="scientific">Fusarium ambrosium</name>
    <dbReference type="NCBI Taxonomy" id="131363"/>
    <lineage>
        <taxon>Eukaryota</taxon>
        <taxon>Fungi</taxon>
        <taxon>Dikarya</taxon>
        <taxon>Ascomycota</taxon>
        <taxon>Pezizomycotina</taxon>
        <taxon>Sordariomycetes</taxon>
        <taxon>Hypocreomycetidae</taxon>
        <taxon>Hypocreales</taxon>
        <taxon>Nectriaceae</taxon>
        <taxon>Fusarium</taxon>
        <taxon>Fusarium solani species complex</taxon>
    </lineage>
</organism>
<keyword evidence="3" id="KW-1185">Reference proteome</keyword>
<dbReference type="Proteomes" id="UP000288429">
    <property type="component" value="Unassembled WGS sequence"/>
</dbReference>
<evidence type="ECO:0000313" key="2">
    <source>
        <dbReference type="EMBL" id="RSL79695.1"/>
    </source>
</evidence>
<proteinExistence type="predicted"/>
<gene>
    <name evidence="2" type="ORF">CDV31_017184</name>
</gene>
<feature type="region of interest" description="Disordered" evidence="1">
    <location>
        <begin position="50"/>
        <end position="74"/>
    </location>
</feature>
<sequence length="193" mass="21173">MVLNTASSPDARSLITSKPSAIKALHDNPAIDVDRYIACHGFNTPQRTILQSQSGLGGSDAKPEDVYDTPDTEPPALQSWQECRLLPANQYLIRLPDRVSMSHSSTSTGLAMARRAWLRTQCQRSSCWFGSLSIKLGCGPLAFADEADYSLRSHDRPNGQTVVRRVTLGDKKFELSAFGNDLSALFCYPTVIP</sequence>
<protein>
    <submittedName>
        <fullName evidence="2">Uncharacterized protein</fullName>
    </submittedName>
</protein>
<evidence type="ECO:0000313" key="3">
    <source>
        <dbReference type="Proteomes" id="UP000288429"/>
    </source>
</evidence>
<reference evidence="2 3" key="1">
    <citation type="submission" date="2017-06" db="EMBL/GenBank/DDBJ databases">
        <title>Cmopartive genomic analysis of Ambrosia Fusariam Clade fungi.</title>
        <authorList>
            <person name="Stajich J.E."/>
            <person name="Carrillo J."/>
            <person name="Kijimoto T."/>
            <person name="Eskalen A."/>
            <person name="O'Donnell K."/>
            <person name="Kasson M."/>
        </authorList>
    </citation>
    <scope>NUCLEOTIDE SEQUENCE [LARGE SCALE GENOMIC DNA]</scope>
    <source>
        <strain evidence="2 3">NRRL 20438</strain>
    </source>
</reference>